<dbReference type="Pfam" id="PF00150">
    <property type="entry name" value="Cellulase"/>
    <property type="match status" value="1"/>
</dbReference>
<keyword evidence="7" id="KW-1185">Reference proteome</keyword>
<dbReference type="PANTHER" id="PTHR34142:SF1">
    <property type="entry name" value="GLYCOSIDE HYDROLASE FAMILY 5 DOMAIN-CONTAINING PROTEIN"/>
    <property type="match status" value="1"/>
</dbReference>
<dbReference type="InterPro" id="IPR018087">
    <property type="entry name" value="Glyco_hydro_5_CS"/>
</dbReference>
<protein>
    <submittedName>
        <fullName evidence="6">Endoglucanase</fullName>
    </submittedName>
</protein>
<feature type="domain" description="Carbohydrate binding module family 17/28" evidence="5">
    <location>
        <begin position="604"/>
        <end position="779"/>
    </location>
</feature>
<dbReference type="InterPro" id="IPR001547">
    <property type="entry name" value="Glyco_hydro_5"/>
</dbReference>
<feature type="domain" description="Glycoside hydrolase family 5" evidence="4">
    <location>
        <begin position="92"/>
        <end position="357"/>
    </location>
</feature>
<evidence type="ECO:0000256" key="3">
    <source>
        <dbReference type="SAM" id="SignalP"/>
    </source>
</evidence>
<dbReference type="SUPFAM" id="SSF51445">
    <property type="entry name" value="(Trans)glycosidases"/>
    <property type="match status" value="1"/>
</dbReference>
<dbReference type="InterPro" id="IPR005086">
    <property type="entry name" value="CBM17/28"/>
</dbReference>
<dbReference type="PANTHER" id="PTHR34142">
    <property type="entry name" value="ENDO-BETA-1,4-GLUCANASE A"/>
    <property type="match status" value="1"/>
</dbReference>
<dbReference type="Proteomes" id="UP000192582">
    <property type="component" value="Unassembled WGS sequence"/>
</dbReference>
<evidence type="ECO:0000313" key="6">
    <source>
        <dbReference type="EMBL" id="SMB92647.1"/>
    </source>
</evidence>
<evidence type="ECO:0000259" key="4">
    <source>
        <dbReference type="Pfam" id="PF00150"/>
    </source>
</evidence>
<dbReference type="GO" id="GO:0008810">
    <property type="term" value="F:cellulase activity"/>
    <property type="evidence" value="ECO:0007669"/>
    <property type="project" value="InterPro"/>
</dbReference>
<feature type="domain" description="Carbohydrate binding module family 17/28" evidence="5">
    <location>
        <begin position="416"/>
        <end position="584"/>
    </location>
</feature>
<evidence type="ECO:0000256" key="2">
    <source>
        <dbReference type="ARBA" id="ARBA00023295"/>
    </source>
</evidence>
<dbReference type="STRING" id="695939.SAMN00790413_01673"/>
<keyword evidence="2" id="KW-0326">Glycosidase</keyword>
<feature type="chain" id="PRO_5012686970" evidence="3">
    <location>
        <begin position="30"/>
        <end position="786"/>
    </location>
</feature>
<dbReference type="SUPFAM" id="SSF49785">
    <property type="entry name" value="Galactose-binding domain-like"/>
    <property type="match status" value="2"/>
</dbReference>
<name>A0A1W1VGZ4_9DEIO</name>
<evidence type="ECO:0000256" key="1">
    <source>
        <dbReference type="ARBA" id="ARBA00022801"/>
    </source>
</evidence>
<proteinExistence type="predicted"/>
<organism evidence="6 7">
    <name type="scientific">Deinococcus hopiensis KR-140</name>
    <dbReference type="NCBI Taxonomy" id="695939"/>
    <lineage>
        <taxon>Bacteria</taxon>
        <taxon>Thermotogati</taxon>
        <taxon>Deinococcota</taxon>
        <taxon>Deinococci</taxon>
        <taxon>Deinococcales</taxon>
        <taxon>Deinococcaceae</taxon>
        <taxon>Deinococcus</taxon>
    </lineage>
</organism>
<dbReference type="PROSITE" id="PS00659">
    <property type="entry name" value="GLYCOSYL_HYDROL_F5"/>
    <property type="match status" value="1"/>
</dbReference>
<evidence type="ECO:0000259" key="5">
    <source>
        <dbReference type="Pfam" id="PF03424"/>
    </source>
</evidence>
<dbReference type="Gene3D" id="2.60.120.260">
    <property type="entry name" value="Galactose-binding domain-like"/>
    <property type="match status" value="2"/>
</dbReference>
<dbReference type="Gene3D" id="3.20.20.80">
    <property type="entry name" value="Glycosidases"/>
    <property type="match status" value="1"/>
</dbReference>
<accession>A0A1W1VGZ4</accession>
<keyword evidence="3" id="KW-0732">Signal</keyword>
<evidence type="ECO:0000313" key="7">
    <source>
        <dbReference type="Proteomes" id="UP000192582"/>
    </source>
</evidence>
<reference evidence="6 7" key="1">
    <citation type="submission" date="2017-04" db="EMBL/GenBank/DDBJ databases">
        <authorList>
            <person name="Afonso C.L."/>
            <person name="Miller P.J."/>
            <person name="Scott M.A."/>
            <person name="Spackman E."/>
            <person name="Goraichik I."/>
            <person name="Dimitrov K.M."/>
            <person name="Suarez D.L."/>
            <person name="Swayne D.E."/>
        </authorList>
    </citation>
    <scope>NUCLEOTIDE SEQUENCE [LARGE SCALE GENOMIC DNA]</scope>
    <source>
        <strain evidence="6 7">KR-140</strain>
    </source>
</reference>
<dbReference type="RefSeq" id="WP_245808421.1">
    <property type="nucleotide sequence ID" value="NZ_FWWU01000009.1"/>
</dbReference>
<dbReference type="AlphaFoldDB" id="A0A1W1VGZ4"/>
<dbReference type="GO" id="GO:0030245">
    <property type="term" value="P:cellulose catabolic process"/>
    <property type="evidence" value="ECO:0007669"/>
    <property type="project" value="InterPro"/>
</dbReference>
<dbReference type="InterPro" id="IPR008979">
    <property type="entry name" value="Galactose-bd-like_sf"/>
</dbReference>
<gene>
    <name evidence="6" type="ORF">SAMN00790413_01673</name>
</gene>
<sequence length="786" mass="83497">MPRSVTSRTLAFPLMAALTGLLSACSAQGPGTGPVGCTAQPVPATPQAPAGTYSGETSEKLYANLLTTSARKPSQAGALKIVSVGCMKTLADAKGTPIQLRGMSTHGLQWFPEIVNDNAFAALSRDWGANAVRLAMYVGEGGYATNPEVKQKVIQGIDYAIANDLYVIVDWHVHSPGSPTAEVYQKANPTAFFKEIAQKYPNDRHIIYELANEPNPGNPPGVPNDASGWASIKAYAEPIIKMLRGSGNQNIVIVGTPNWSQRADLAADNPISDPNVMYTTHFYTGTHLASNDVTDRGNVMSNVRYALQKGVPVFVTEWGTSEASGNNGPFLQEADTWLDFLNRNNISWINWSLTNKNETSAAFTAYELGRSQATSLDPGTDQEWAPQELTVSGEYVRARIQGSAYRPFDRTAFRETAWNFDDGTTQGFVVNGDSPVKTVTLSNSGGALRIGGLGGSTDVSAGNYWANVRLSADGSSQHPSLAGAKAMGLDVLVPAPTTVSIAAIPQSAAHGWANPKNAVQLKPDQFVRQADGMYKATLTLSTADSPNFADIAADADAKGSTLTNLILFVGSQNGGDVLLDNITFSGNRTTTAPTVNHDPLGTATLPSTFEDGTRQGWNWDATSGVKGALTIANANGSKALSWDVMYPDVKPADAWASAPRLVLDIPTQTRGTNNFLLLDLYLKPEAGRATQGNLSVNLAFGPPSLGYWAQAQQSVNIPLGDLSGMTKTSDGLYRVQASFDLNKFDKPLAADTALGKINLIVADVNSNYAGKMYLDNVRLASSTSGN</sequence>
<keyword evidence="1" id="KW-0378">Hydrolase</keyword>
<dbReference type="InterPro" id="IPR017853">
    <property type="entry name" value="GH"/>
</dbReference>
<dbReference type="PROSITE" id="PS51257">
    <property type="entry name" value="PROKAR_LIPOPROTEIN"/>
    <property type="match status" value="1"/>
</dbReference>
<feature type="signal peptide" evidence="3">
    <location>
        <begin position="1"/>
        <end position="29"/>
    </location>
</feature>
<dbReference type="EMBL" id="FWWU01000009">
    <property type="protein sequence ID" value="SMB92647.1"/>
    <property type="molecule type" value="Genomic_DNA"/>
</dbReference>
<dbReference type="Pfam" id="PF03424">
    <property type="entry name" value="CBM_17_28"/>
    <property type="match status" value="2"/>
</dbReference>